<keyword evidence="4" id="KW-0808">Transferase</keyword>
<gene>
    <name evidence="4" type="ORF">QWZ15_13145</name>
</gene>
<name>A0ABT8C8C8_9BACT</name>
<evidence type="ECO:0000313" key="5">
    <source>
        <dbReference type="Proteomes" id="UP001236663"/>
    </source>
</evidence>
<dbReference type="Proteomes" id="UP001236663">
    <property type="component" value="Unassembled WGS sequence"/>
</dbReference>
<dbReference type="SUPFAM" id="SSF53383">
    <property type="entry name" value="PLP-dependent transferases"/>
    <property type="match status" value="1"/>
</dbReference>
<dbReference type="InterPro" id="IPR015422">
    <property type="entry name" value="PyrdxlP-dep_Trfase_small"/>
</dbReference>
<dbReference type="EMBL" id="JAUFQS010000012">
    <property type="protein sequence ID" value="MDN3688781.1"/>
    <property type="molecule type" value="Genomic_DNA"/>
</dbReference>
<comment type="cofactor">
    <cofactor evidence="1">
        <name>pyridoxal 5'-phosphate</name>
        <dbReference type="ChEBI" id="CHEBI:597326"/>
    </cofactor>
</comment>
<dbReference type="SUPFAM" id="SSF51556">
    <property type="entry name" value="Metallo-dependent hydrolases"/>
    <property type="match status" value="1"/>
</dbReference>
<keyword evidence="2" id="KW-0663">Pyridoxal phosphate</keyword>
<dbReference type="Gene3D" id="3.90.1150.10">
    <property type="entry name" value="Aspartate Aminotransferase, domain 1"/>
    <property type="match status" value="1"/>
</dbReference>
<dbReference type="Pfam" id="PF00202">
    <property type="entry name" value="Aminotran_3"/>
    <property type="match status" value="1"/>
</dbReference>
<keyword evidence="4" id="KW-0032">Aminotransferase</keyword>
<dbReference type="RefSeq" id="WP_163386418.1">
    <property type="nucleotide sequence ID" value="NZ_JAUFQS010000012.1"/>
</dbReference>
<evidence type="ECO:0000259" key="3">
    <source>
        <dbReference type="Pfam" id="PF04909"/>
    </source>
</evidence>
<reference evidence="5" key="1">
    <citation type="journal article" date="2019" name="Int. J. Syst. Evol. Microbiol.">
        <title>The Global Catalogue of Microorganisms (GCM) 10K type strain sequencing project: providing services to taxonomists for standard genome sequencing and annotation.</title>
        <authorList>
            <consortium name="The Broad Institute Genomics Platform"/>
            <consortium name="The Broad Institute Genome Sequencing Center for Infectious Disease"/>
            <person name="Wu L."/>
            <person name="Ma J."/>
        </authorList>
    </citation>
    <scope>NUCLEOTIDE SEQUENCE [LARGE SCALE GENOMIC DNA]</scope>
    <source>
        <strain evidence="5">CECT 7706</strain>
    </source>
</reference>
<dbReference type="PANTHER" id="PTHR43713">
    <property type="entry name" value="GLUTAMATE-1-SEMIALDEHYDE 2,1-AMINOMUTASE"/>
    <property type="match status" value="1"/>
</dbReference>
<dbReference type="InterPro" id="IPR015421">
    <property type="entry name" value="PyrdxlP-dep_Trfase_major"/>
</dbReference>
<dbReference type="GO" id="GO:0008483">
    <property type="term" value="F:transaminase activity"/>
    <property type="evidence" value="ECO:0007669"/>
    <property type="project" value="UniProtKB-KW"/>
</dbReference>
<evidence type="ECO:0000313" key="4">
    <source>
        <dbReference type="EMBL" id="MDN3688781.1"/>
    </source>
</evidence>
<dbReference type="Gene3D" id="3.20.20.140">
    <property type="entry name" value="Metal-dependent hydrolases"/>
    <property type="match status" value="1"/>
</dbReference>
<keyword evidence="5" id="KW-1185">Reference proteome</keyword>
<dbReference type="InterPro" id="IPR015424">
    <property type="entry name" value="PyrdxlP-dep_Trfase"/>
</dbReference>
<comment type="caution">
    <text evidence="4">The sequence shown here is derived from an EMBL/GenBank/DDBJ whole genome shotgun (WGS) entry which is preliminary data.</text>
</comment>
<dbReference type="InterPro" id="IPR006680">
    <property type="entry name" value="Amidohydro-rel"/>
</dbReference>
<protein>
    <submittedName>
        <fullName evidence="4">Aminotransferase class III-fold pyridoxal phosphate-dependent enzyme</fullName>
    </submittedName>
</protein>
<dbReference type="Pfam" id="PF04909">
    <property type="entry name" value="Amidohydro_2"/>
    <property type="match status" value="1"/>
</dbReference>
<evidence type="ECO:0000256" key="2">
    <source>
        <dbReference type="ARBA" id="ARBA00022898"/>
    </source>
</evidence>
<sequence>MKKNKQSEYTWDFSEKDREVLAGISDFLPERVWDSHAHIYQTADLSLQEPGLWSGGPASVSIPVWESQVKPMFPKSRLEGGLFFPAPLPQADVQAANAFLRQQLDQHPHCRGLALIRPEMRPEEMAETLDHHRILGLKPYHVYSPEKPTPRSSIHGFLPNHWCKWAHEKGAVVMLHLVKDRAISDPSNQETIRKMCLDYPGMKLVLAHTARSFHAPHAAGIAALKDLPNIWFDMSGICEPQAMMTVLHHFGPQKLLWGSDFPVSSIRGKAVTLGDGFFWLDGHACNWNKALGHPVLVGIESLRALKEACEWMSLNANDRQDIFCTNGIRLLGCDEKSVLVDQDLYRHAKSRIPGGVQLLSKRPENMAPEHWPPYFREARGCEVWDLDGRHYYDFSTNAVGSCLLGYAHPAVNDAVMRRIRLGSMSSLNAPEEVALADELCALHSWAEQARFVRGGGEACGLAIRIARATTGRSLVGICGYHGWQDWYLAANLGSEDALKGHLLPGLEPAGVPEALRGSAFTFRFNDTEGFLELIKTHGNRLAAVIMEPGRQEEPLPGFLERVREETQKYGILLIVDEITAGWRMHMGGLHLRYGLHPDMAVFAKALGNGFPIGAVIGSREAMEGAHRSFMSSTSWSESTGPVAALATLKEMKRFDLPLWVEARGKEVQKQWKELAEKWKLPVEVYGFPALSGFRFSHPASERLRTIFTREMLKQGFLAGTAFYPSLGHTEQNVKKYGEALDQVFAVLSKSLEKGTYISLPDEEVAKSGFSRLV</sequence>
<evidence type="ECO:0000256" key="1">
    <source>
        <dbReference type="ARBA" id="ARBA00001933"/>
    </source>
</evidence>
<accession>A0ABT8C8C8</accession>
<dbReference type="InterPro" id="IPR005814">
    <property type="entry name" value="Aminotrans_3"/>
</dbReference>
<proteinExistence type="predicted"/>
<dbReference type="PANTHER" id="PTHR43713:SF3">
    <property type="entry name" value="GLUTAMATE-1-SEMIALDEHYDE 2,1-AMINOMUTASE 1, CHLOROPLASTIC-RELATED"/>
    <property type="match status" value="1"/>
</dbReference>
<feature type="domain" description="Amidohydrolase-related" evidence="3">
    <location>
        <begin position="71"/>
        <end position="332"/>
    </location>
</feature>
<organism evidence="4 5">
    <name type="scientific">Cyclobacterium jeungdonense</name>
    <dbReference type="NCBI Taxonomy" id="708087"/>
    <lineage>
        <taxon>Bacteria</taxon>
        <taxon>Pseudomonadati</taxon>
        <taxon>Bacteroidota</taxon>
        <taxon>Cytophagia</taxon>
        <taxon>Cytophagales</taxon>
        <taxon>Cyclobacteriaceae</taxon>
        <taxon>Cyclobacterium</taxon>
    </lineage>
</organism>
<dbReference type="InterPro" id="IPR032466">
    <property type="entry name" value="Metal_Hydrolase"/>
</dbReference>
<dbReference type="Gene3D" id="3.40.640.10">
    <property type="entry name" value="Type I PLP-dependent aspartate aminotransferase-like (Major domain)"/>
    <property type="match status" value="1"/>
</dbReference>